<keyword evidence="2" id="KW-1185">Reference proteome</keyword>
<evidence type="ECO:0000313" key="1">
    <source>
        <dbReference type="EMBL" id="TMU55339.1"/>
    </source>
</evidence>
<sequence length="172" mass="20018">MTLSDSLHSTEFLKKEAYFLEHGKLCVKIGKMERGVLRGLVYDNDGNELTTHFYQEGEMVVGSFMPNTKMTMSIQAMEDCQISIANYAEVMSYVNKDKQITEIITREFQKLNHQLQSRLVSLLNLTSLEKYKRFLKDYPGLLNRIPHYYIANYLGITPTQLSRARKQFSQQM</sequence>
<comment type="caution">
    <text evidence="1">The sequence shown here is derived from an EMBL/GenBank/DDBJ whole genome shotgun (WGS) entry which is preliminary data.</text>
</comment>
<dbReference type="Proteomes" id="UP000751614">
    <property type="component" value="Unassembled WGS sequence"/>
</dbReference>
<reference evidence="1 2" key="1">
    <citation type="submission" date="2019-05" db="EMBL/GenBank/DDBJ databases">
        <title>Flagellimonas sp. AsT0115, sp. nov., isolated from a marine red algae, Asparagopsis taxiformis.</title>
        <authorList>
            <person name="Kim J."/>
            <person name="Jeong S.E."/>
            <person name="Jeon C.O."/>
        </authorList>
    </citation>
    <scope>NUCLEOTIDE SEQUENCE [LARGE SCALE GENOMIC DNA]</scope>
    <source>
        <strain evidence="1 2">AsT0115</strain>
    </source>
</reference>
<dbReference type="Gene3D" id="2.60.120.10">
    <property type="entry name" value="Jelly Rolls"/>
    <property type="match status" value="1"/>
</dbReference>
<accession>A0ABY2WLT2</accession>
<organism evidence="1 2">
    <name type="scientific">Flagellimonas algicola</name>
    <dbReference type="NCBI Taxonomy" id="2583815"/>
    <lineage>
        <taxon>Bacteria</taxon>
        <taxon>Pseudomonadati</taxon>
        <taxon>Bacteroidota</taxon>
        <taxon>Flavobacteriia</taxon>
        <taxon>Flavobacteriales</taxon>
        <taxon>Flavobacteriaceae</taxon>
        <taxon>Flagellimonas</taxon>
    </lineage>
</organism>
<dbReference type="RefSeq" id="WP_138837386.1">
    <property type="nucleotide sequence ID" value="NZ_VCNI01000002.1"/>
</dbReference>
<gene>
    <name evidence="1" type="ORF">FGG15_14275</name>
</gene>
<name>A0ABY2WLT2_9FLAO</name>
<evidence type="ECO:0000313" key="2">
    <source>
        <dbReference type="Proteomes" id="UP000751614"/>
    </source>
</evidence>
<protein>
    <submittedName>
        <fullName evidence="1">Crp/Fnr family transcriptional regulator</fullName>
    </submittedName>
</protein>
<dbReference type="InterPro" id="IPR018490">
    <property type="entry name" value="cNMP-bd_dom_sf"/>
</dbReference>
<dbReference type="SUPFAM" id="SSF51206">
    <property type="entry name" value="cAMP-binding domain-like"/>
    <property type="match status" value="1"/>
</dbReference>
<proteinExistence type="predicted"/>
<dbReference type="InterPro" id="IPR014710">
    <property type="entry name" value="RmlC-like_jellyroll"/>
</dbReference>
<dbReference type="EMBL" id="VCNI01000002">
    <property type="protein sequence ID" value="TMU55339.1"/>
    <property type="molecule type" value="Genomic_DNA"/>
</dbReference>